<reference evidence="3" key="2">
    <citation type="submission" date="2013-12" db="EMBL/GenBank/DDBJ databases">
        <authorList>
            <person name="Yu Y."/>
            <person name="Lee S."/>
            <person name="de Baynast K."/>
            <person name="Wissotski M."/>
            <person name="Liu L."/>
            <person name="Talag J."/>
            <person name="Goicoechea J."/>
            <person name="Angelova A."/>
            <person name="Jetty R."/>
            <person name="Kudrna D."/>
            <person name="Golser W."/>
            <person name="Rivera L."/>
            <person name="Zhang J."/>
            <person name="Wing R."/>
        </authorList>
    </citation>
    <scope>NUCLEOTIDE SEQUENCE</scope>
</reference>
<dbReference type="Proteomes" id="UP000032180">
    <property type="component" value="Chromosome 2"/>
</dbReference>
<feature type="region of interest" description="Disordered" evidence="1">
    <location>
        <begin position="1"/>
        <end position="33"/>
    </location>
</feature>
<dbReference type="AlphaFoldDB" id="A0A0D9VEY2"/>
<evidence type="ECO:0000313" key="2">
    <source>
        <dbReference type="EnsemblPlants" id="LPERR02G10660.1"/>
    </source>
</evidence>
<keyword evidence="3" id="KW-1185">Reference proteome</keyword>
<feature type="region of interest" description="Disordered" evidence="1">
    <location>
        <begin position="47"/>
        <end position="76"/>
    </location>
</feature>
<evidence type="ECO:0000313" key="3">
    <source>
        <dbReference type="Proteomes" id="UP000032180"/>
    </source>
</evidence>
<accession>A0A0D9VEY2</accession>
<reference evidence="2" key="3">
    <citation type="submission" date="2015-04" db="UniProtKB">
        <authorList>
            <consortium name="EnsemblPlants"/>
        </authorList>
    </citation>
    <scope>IDENTIFICATION</scope>
</reference>
<sequence>MRKFVKGFDNGRHGQRRRGGSGAGGVANRRDGVDGRLLRWRARRPLARARRTSATTRGLGENGGGGELAGTATVGV</sequence>
<dbReference type="EnsemblPlants" id="LPERR02G10660.1">
    <property type="protein sequence ID" value="LPERR02G10660.1"/>
    <property type="gene ID" value="LPERR02G10660"/>
</dbReference>
<evidence type="ECO:0000256" key="1">
    <source>
        <dbReference type="SAM" id="MobiDB-lite"/>
    </source>
</evidence>
<dbReference type="HOGENOM" id="CLU_2658031_0_0_1"/>
<reference evidence="2 3" key="1">
    <citation type="submission" date="2012-08" db="EMBL/GenBank/DDBJ databases">
        <title>Oryza genome evolution.</title>
        <authorList>
            <person name="Wing R.A."/>
        </authorList>
    </citation>
    <scope>NUCLEOTIDE SEQUENCE</scope>
</reference>
<name>A0A0D9VEY2_9ORYZ</name>
<protein>
    <submittedName>
        <fullName evidence="2">Uncharacterized protein</fullName>
    </submittedName>
</protein>
<dbReference type="Gramene" id="LPERR02G10660.1">
    <property type="protein sequence ID" value="LPERR02G10660.1"/>
    <property type="gene ID" value="LPERR02G10660"/>
</dbReference>
<proteinExistence type="predicted"/>
<organism evidence="2 3">
    <name type="scientific">Leersia perrieri</name>
    <dbReference type="NCBI Taxonomy" id="77586"/>
    <lineage>
        <taxon>Eukaryota</taxon>
        <taxon>Viridiplantae</taxon>
        <taxon>Streptophyta</taxon>
        <taxon>Embryophyta</taxon>
        <taxon>Tracheophyta</taxon>
        <taxon>Spermatophyta</taxon>
        <taxon>Magnoliopsida</taxon>
        <taxon>Liliopsida</taxon>
        <taxon>Poales</taxon>
        <taxon>Poaceae</taxon>
        <taxon>BOP clade</taxon>
        <taxon>Oryzoideae</taxon>
        <taxon>Oryzeae</taxon>
        <taxon>Oryzinae</taxon>
        <taxon>Leersia</taxon>
    </lineage>
</organism>